<dbReference type="RefSeq" id="WP_249749254.1">
    <property type="nucleotide sequence ID" value="NZ_CP097298.1"/>
</dbReference>
<sequence length="152" mass="16809">MLTLLMITALQADPRPDLRWMAGYWLSCEDGREVSETWTDPRLGLMAGTSVTVRGGRVGFELSRIAPTGPAPDAPLAYFAQPEGMAVTVFPVVASGPNQVTFEQPAHDFPRRIVYERAGDMLSARIEGDIDGETRTIRWRFRTAELNARCPA</sequence>
<dbReference type="EMBL" id="CP097649">
    <property type="protein sequence ID" value="URI15273.1"/>
    <property type="molecule type" value="Genomic_DNA"/>
</dbReference>
<proteinExistence type="predicted"/>
<evidence type="ECO:0000313" key="2">
    <source>
        <dbReference type="EMBL" id="URI15273.1"/>
    </source>
</evidence>
<evidence type="ECO:0000259" key="1">
    <source>
        <dbReference type="Pfam" id="PF19780"/>
    </source>
</evidence>
<dbReference type="InterPro" id="IPR046232">
    <property type="entry name" value="DUF6265"/>
</dbReference>
<protein>
    <submittedName>
        <fullName evidence="2">DUF6265 family protein</fullName>
    </submittedName>
</protein>
<dbReference type="Pfam" id="PF19780">
    <property type="entry name" value="DUF6265"/>
    <property type="match status" value="1"/>
</dbReference>
<accession>A0ABY4SR07</accession>
<organism evidence="2 3">
    <name type="scientific">Brevundimonas albigilva</name>
    <dbReference type="NCBI Taxonomy" id="1312364"/>
    <lineage>
        <taxon>Bacteria</taxon>
        <taxon>Pseudomonadati</taxon>
        <taxon>Pseudomonadota</taxon>
        <taxon>Alphaproteobacteria</taxon>
        <taxon>Caulobacterales</taxon>
        <taxon>Caulobacteraceae</taxon>
        <taxon>Brevundimonas</taxon>
    </lineage>
</organism>
<gene>
    <name evidence="2" type="ORF">M8231_16030</name>
</gene>
<dbReference type="Proteomes" id="UP001055429">
    <property type="component" value="Chromosome"/>
</dbReference>
<reference evidence="2" key="1">
    <citation type="submission" date="2022-05" db="EMBL/GenBank/DDBJ databases">
        <title>Brevundimonas albigilva TT17 genome sequence.</title>
        <authorList>
            <person name="Lee K."/>
            <person name="Son H."/>
        </authorList>
    </citation>
    <scope>NUCLEOTIDE SEQUENCE</scope>
    <source>
        <strain evidence="2">TT17</strain>
    </source>
</reference>
<name>A0ABY4SR07_9CAUL</name>
<keyword evidence="3" id="KW-1185">Reference proteome</keyword>
<feature type="domain" description="DUF6265" evidence="1">
    <location>
        <begin position="20"/>
        <end position="127"/>
    </location>
</feature>
<evidence type="ECO:0000313" key="3">
    <source>
        <dbReference type="Proteomes" id="UP001055429"/>
    </source>
</evidence>